<accession>A0A2H0BRQ9</accession>
<sequence length="248" mass="27087">MLAAPLASQAAVTTSFSAGDLIKGESWSSVYYFAENGKRYTFPNEKTYFSWYPNFDTVKTIPDTSLQALPLGGNVTYHPGYKMVKVDTDPRTYVVDGGGVLRHVPSEELAKTLYGLNWNNRIDDIADAFFVNYQIGTPLATVADYNPADVMTLSPTISQDKNLAGALVTVTIGSVESGFVPKTITVKVGSEVTWVNRDNHVHSVASDAFNSPVLQPNEEYTRRFTTVGSFNYNDGGYPATQATINVVN</sequence>
<protein>
    <recommendedName>
        <fullName evidence="3">EfeO-type cupredoxin-like domain-containing protein</fullName>
    </recommendedName>
</protein>
<dbReference type="InterPro" id="IPR008972">
    <property type="entry name" value="Cupredoxin"/>
</dbReference>
<dbReference type="PANTHER" id="PTHR36507">
    <property type="entry name" value="BLL1555 PROTEIN"/>
    <property type="match status" value="1"/>
</dbReference>
<evidence type="ECO:0008006" key="3">
    <source>
        <dbReference type="Google" id="ProtNLM"/>
    </source>
</evidence>
<dbReference type="Proteomes" id="UP000231581">
    <property type="component" value="Unassembled WGS sequence"/>
</dbReference>
<evidence type="ECO:0000313" key="2">
    <source>
        <dbReference type="Proteomes" id="UP000231581"/>
    </source>
</evidence>
<proteinExistence type="predicted"/>
<gene>
    <name evidence="1" type="ORF">COX00_03710</name>
</gene>
<comment type="caution">
    <text evidence="1">The sequence shown here is derived from an EMBL/GenBank/DDBJ whole genome shotgun (WGS) entry which is preliminary data.</text>
</comment>
<evidence type="ECO:0000313" key="1">
    <source>
        <dbReference type="EMBL" id="PIP60357.1"/>
    </source>
</evidence>
<dbReference type="EMBL" id="PCSZ01000068">
    <property type="protein sequence ID" value="PIP60357.1"/>
    <property type="molecule type" value="Genomic_DNA"/>
</dbReference>
<reference evidence="1 2" key="1">
    <citation type="submission" date="2017-09" db="EMBL/GenBank/DDBJ databases">
        <title>Depth-based differentiation of microbial function through sediment-hosted aquifers and enrichment of novel symbionts in the deep terrestrial subsurface.</title>
        <authorList>
            <person name="Probst A.J."/>
            <person name="Ladd B."/>
            <person name="Jarett J.K."/>
            <person name="Geller-Mcgrath D.E."/>
            <person name="Sieber C.M."/>
            <person name="Emerson J.B."/>
            <person name="Anantharaman K."/>
            <person name="Thomas B.C."/>
            <person name="Malmstrom R."/>
            <person name="Stieglmeier M."/>
            <person name="Klingl A."/>
            <person name="Woyke T."/>
            <person name="Ryan C.M."/>
            <person name="Banfield J.F."/>
        </authorList>
    </citation>
    <scope>NUCLEOTIDE SEQUENCE [LARGE SCALE GENOMIC DNA]</scope>
    <source>
        <strain evidence="1">CG22_combo_CG10-13_8_21_14_all_47_17</strain>
    </source>
</reference>
<dbReference type="InterPro" id="IPR052721">
    <property type="entry name" value="ET_Amicyanin"/>
</dbReference>
<dbReference type="SUPFAM" id="SSF49503">
    <property type="entry name" value="Cupredoxins"/>
    <property type="match status" value="1"/>
</dbReference>
<dbReference type="PANTHER" id="PTHR36507:SF1">
    <property type="entry name" value="BLL1555 PROTEIN"/>
    <property type="match status" value="1"/>
</dbReference>
<name>A0A2H0BRQ9_9BACT</name>
<dbReference type="AlphaFoldDB" id="A0A2H0BRQ9"/>
<dbReference type="Gene3D" id="2.60.40.420">
    <property type="entry name" value="Cupredoxins - blue copper proteins"/>
    <property type="match status" value="1"/>
</dbReference>
<organism evidence="1 2">
    <name type="scientific">Candidatus Uhrbacteria bacterium CG22_combo_CG10-13_8_21_14_all_47_17</name>
    <dbReference type="NCBI Taxonomy" id="1975041"/>
    <lineage>
        <taxon>Bacteria</taxon>
        <taxon>Candidatus Uhriibacteriota</taxon>
    </lineage>
</organism>